<dbReference type="VEuPathDB" id="MicrosporidiaDB:EHP00_2703"/>
<evidence type="ECO:0000313" key="4">
    <source>
        <dbReference type="EMBL" id="OQS55312.1"/>
    </source>
</evidence>
<evidence type="ECO:0000256" key="2">
    <source>
        <dbReference type="SAM" id="SignalP"/>
    </source>
</evidence>
<evidence type="ECO:0000313" key="3">
    <source>
        <dbReference type="EMBL" id="OQS54686.1"/>
    </source>
</evidence>
<evidence type="ECO:0000256" key="1">
    <source>
        <dbReference type="SAM" id="MobiDB-lite"/>
    </source>
</evidence>
<comment type="caution">
    <text evidence="3">The sequence shown here is derived from an EMBL/GenBank/DDBJ whole genome shotgun (WGS) entry which is preliminary data.</text>
</comment>
<sequence length="411" mass="49232">MLFTLLYGLLNVTICADSDDLFLEQDLQACFTDPTNKEIDYKIEEEFANKIKEILSSNSLLAQFTTNLDKIYKETRNFLILKNVSEKFTDIFIHKNKREIIYFAIQFKYFVTFITKNFDKNLSSVIYYKDPRLNYKEYFYLSNYFMEIMFFTKTPFYDKKTDSYPFYYEYSLFLMKNRLMNLIYVFYKYHNLLLEIYKNPIVTSEILLFYVAYDMFLSRCILHMLDVMMLYVENESFMDQVAEVFCFNWTATEFYNSIIREKLQNHAIYNLSCFGKFSFPISNRSAEYFKTVYDQWNELTVKIPVKIYRTTLINFYSKNKHLGTILETKTMMEYKSRVDEKFNSQRTEGEGASTSTAQRREVENQESEREQPISEGERKKEEEGEPSSKKQKISYTIASKDSSEDKDKTNE</sequence>
<proteinExistence type="predicted"/>
<dbReference type="VEuPathDB" id="MicrosporidiaDB:EHP00_773"/>
<protein>
    <submittedName>
        <fullName evidence="3">Uncharacterized protein</fullName>
    </submittedName>
</protein>
<dbReference type="EMBL" id="MNPJ01000011">
    <property type="protein sequence ID" value="OQS55312.1"/>
    <property type="molecule type" value="Genomic_DNA"/>
</dbReference>
<keyword evidence="2" id="KW-0732">Signal</keyword>
<name>A0A1W0E650_9MICR</name>
<evidence type="ECO:0000313" key="5">
    <source>
        <dbReference type="Proteomes" id="UP000192758"/>
    </source>
</evidence>
<feature type="compositionally biased region" description="Basic and acidic residues" evidence="1">
    <location>
        <begin position="340"/>
        <end position="349"/>
    </location>
</feature>
<dbReference type="EMBL" id="MNPJ01000018">
    <property type="protein sequence ID" value="OQS54686.1"/>
    <property type="molecule type" value="Genomic_DNA"/>
</dbReference>
<keyword evidence="5" id="KW-1185">Reference proteome</keyword>
<feature type="region of interest" description="Disordered" evidence="1">
    <location>
        <begin position="340"/>
        <end position="411"/>
    </location>
</feature>
<dbReference type="Proteomes" id="UP000192758">
    <property type="component" value="Unassembled WGS sequence"/>
</dbReference>
<accession>A0A1W0E650</accession>
<feature type="compositionally biased region" description="Basic and acidic residues" evidence="1">
    <location>
        <begin position="358"/>
        <end position="388"/>
    </location>
</feature>
<organism evidence="3 5">
    <name type="scientific">Ecytonucleospora hepatopenaei</name>
    <dbReference type="NCBI Taxonomy" id="646526"/>
    <lineage>
        <taxon>Eukaryota</taxon>
        <taxon>Fungi</taxon>
        <taxon>Fungi incertae sedis</taxon>
        <taxon>Microsporidia</taxon>
        <taxon>Enterocytozoonidae</taxon>
        <taxon>Ecytonucleospora</taxon>
    </lineage>
</organism>
<gene>
    <name evidence="4" type="ORF">EHP00_2703</name>
    <name evidence="3" type="ORF">EHP00_773</name>
</gene>
<feature type="signal peptide" evidence="2">
    <location>
        <begin position="1"/>
        <end position="18"/>
    </location>
</feature>
<feature type="compositionally biased region" description="Basic and acidic residues" evidence="1">
    <location>
        <begin position="401"/>
        <end position="411"/>
    </location>
</feature>
<feature type="chain" id="PRO_5011904020" evidence="2">
    <location>
        <begin position="19"/>
        <end position="411"/>
    </location>
</feature>
<reference evidence="3 5" key="1">
    <citation type="journal article" date="2017" name="Environ. Microbiol.">
        <title>Decay of the glycolytic pathway and adaptation to intranuclear parasitism within Enterocytozoonidae microsporidia.</title>
        <authorList>
            <person name="Wiredu Boakye D."/>
            <person name="Jaroenlak P."/>
            <person name="Prachumwat A."/>
            <person name="Williams T.A."/>
            <person name="Bateman K.S."/>
            <person name="Itsathitphaisarn O."/>
            <person name="Sritunyalucksana K."/>
            <person name="Paszkiewicz K.H."/>
            <person name="Moore K.A."/>
            <person name="Stentiford G.D."/>
            <person name="Williams B.A."/>
        </authorList>
    </citation>
    <scope>NUCLEOTIDE SEQUENCE [LARGE SCALE GENOMIC DNA]</scope>
    <source>
        <strain evidence="3 5">TH1</strain>
    </source>
</reference>
<dbReference type="AlphaFoldDB" id="A0A1W0E650"/>